<dbReference type="OMA" id="IAMERMG"/>
<evidence type="ECO:0000313" key="2">
    <source>
        <dbReference type="Proteomes" id="UP000031668"/>
    </source>
</evidence>
<dbReference type="PANTHER" id="PTHR24559">
    <property type="entry name" value="TRANSPOSON TY3-I GAG-POL POLYPROTEIN"/>
    <property type="match status" value="1"/>
</dbReference>
<dbReference type="Gene3D" id="3.10.10.10">
    <property type="entry name" value="HIV Type 1 Reverse Transcriptase, subunit A, domain 1"/>
    <property type="match status" value="1"/>
</dbReference>
<protein>
    <submittedName>
        <fullName evidence="1">Transposon Ty3-I Gag-Pol polyprotein</fullName>
    </submittedName>
</protein>
<name>A0A0C2N6R3_THEKT</name>
<sequence>MNTKTGITQNIVTQGPKARRLAPDKLASAQSEFINMENMGIMRRSNSPLASPLYMVPKNSGNWTPCGDYQRIDDATVQDSYLIQHIHDFSSRLDGSSIFSKLDLVRGYYQIPLE</sequence>
<dbReference type="EMBL" id="JWZT01002345">
    <property type="protein sequence ID" value="KII69597.1"/>
    <property type="molecule type" value="Genomic_DNA"/>
</dbReference>
<evidence type="ECO:0000313" key="1">
    <source>
        <dbReference type="EMBL" id="KII69597.1"/>
    </source>
</evidence>
<gene>
    <name evidence="1" type="ORF">RF11_15536</name>
</gene>
<dbReference type="InterPro" id="IPR043128">
    <property type="entry name" value="Rev_trsase/Diguanyl_cyclase"/>
</dbReference>
<dbReference type="InterPro" id="IPR043502">
    <property type="entry name" value="DNA/RNA_pol_sf"/>
</dbReference>
<dbReference type="SUPFAM" id="SSF56672">
    <property type="entry name" value="DNA/RNA polymerases"/>
    <property type="match status" value="1"/>
</dbReference>
<dbReference type="Gene3D" id="3.30.70.270">
    <property type="match status" value="1"/>
</dbReference>
<dbReference type="Proteomes" id="UP000031668">
    <property type="component" value="Unassembled WGS sequence"/>
</dbReference>
<dbReference type="OrthoDB" id="6932368at2759"/>
<accession>A0A0C2N6R3</accession>
<dbReference type="AlphaFoldDB" id="A0A0C2N6R3"/>
<reference evidence="1 2" key="1">
    <citation type="journal article" date="2014" name="Genome Biol. Evol.">
        <title>The genome of the myxosporean Thelohanellus kitauei shows adaptations to nutrient acquisition within its fish host.</title>
        <authorList>
            <person name="Yang Y."/>
            <person name="Xiong J."/>
            <person name="Zhou Z."/>
            <person name="Huo F."/>
            <person name="Miao W."/>
            <person name="Ran C."/>
            <person name="Liu Y."/>
            <person name="Zhang J."/>
            <person name="Feng J."/>
            <person name="Wang M."/>
            <person name="Wang M."/>
            <person name="Wang L."/>
            <person name="Yao B."/>
        </authorList>
    </citation>
    <scope>NUCLEOTIDE SEQUENCE [LARGE SCALE GENOMIC DNA]</scope>
    <source>
        <strain evidence="1">Wuqing</strain>
    </source>
</reference>
<comment type="caution">
    <text evidence="1">The sequence shown here is derived from an EMBL/GenBank/DDBJ whole genome shotgun (WGS) entry which is preliminary data.</text>
</comment>
<organism evidence="1 2">
    <name type="scientific">Thelohanellus kitauei</name>
    <name type="common">Myxosporean</name>
    <dbReference type="NCBI Taxonomy" id="669202"/>
    <lineage>
        <taxon>Eukaryota</taxon>
        <taxon>Metazoa</taxon>
        <taxon>Cnidaria</taxon>
        <taxon>Myxozoa</taxon>
        <taxon>Myxosporea</taxon>
        <taxon>Bivalvulida</taxon>
        <taxon>Platysporina</taxon>
        <taxon>Myxobolidae</taxon>
        <taxon>Thelohanellus</taxon>
    </lineage>
</organism>
<keyword evidence="2" id="KW-1185">Reference proteome</keyword>
<dbReference type="PANTHER" id="PTHR24559:SF444">
    <property type="entry name" value="REVERSE TRANSCRIPTASE DOMAIN-CONTAINING PROTEIN"/>
    <property type="match status" value="1"/>
</dbReference>
<proteinExistence type="predicted"/>
<dbReference type="InterPro" id="IPR053134">
    <property type="entry name" value="RNA-dir_DNA_polymerase"/>
</dbReference>